<reference evidence="5" key="1">
    <citation type="submission" date="2011-08" db="EMBL/GenBank/DDBJ databases">
        <authorList>
            <person name="Rombauts S."/>
        </authorList>
    </citation>
    <scope>NUCLEOTIDE SEQUENCE</scope>
    <source>
        <strain evidence="5">London</strain>
    </source>
</reference>
<keyword evidence="2" id="KW-0812">Transmembrane</keyword>
<proteinExistence type="inferred from homology"/>
<evidence type="ECO:0000256" key="3">
    <source>
        <dbReference type="SAM" id="SignalP"/>
    </source>
</evidence>
<feature type="transmembrane region" description="Helical" evidence="2">
    <location>
        <begin position="53"/>
        <end position="73"/>
    </location>
</feature>
<protein>
    <recommendedName>
        <fullName evidence="6">Intimal thickness related receptor IRP domain-containing protein</fullName>
    </recommendedName>
</protein>
<dbReference type="GO" id="GO:0008643">
    <property type="term" value="P:carbohydrate transport"/>
    <property type="evidence" value="ECO:0007669"/>
    <property type="project" value="InterPro"/>
</dbReference>
<evidence type="ECO:0000256" key="2">
    <source>
        <dbReference type="SAM" id="Phobius"/>
    </source>
</evidence>
<keyword evidence="5" id="KW-1185">Reference proteome</keyword>
<evidence type="ECO:0008006" key="6">
    <source>
        <dbReference type="Google" id="ProtNLM"/>
    </source>
</evidence>
<keyword evidence="2" id="KW-0472">Membrane</keyword>
<keyword evidence="3" id="KW-0732">Signal</keyword>
<dbReference type="EnsemblMetazoa" id="tetur01g00500.1">
    <property type="protein sequence ID" value="tetur01g00500.1"/>
    <property type="gene ID" value="tetur01g00500"/>
</dbReference>
<dbReference type="AlphaFoldDB" id="T1JPR1"/>
<feature type="transmembrane region" description="Helical" evidence="2">
    <location>
        <begin position="128"/>
        <end position="146"/>
    </location>
</feature>
<feature type="signal peptide" evidence="3">
    <location>
        <begin position="1"/>
        <end position="22"/>
    </location>
</feature>
<accession>T1JPR1</accession>
<feature type="chain" id="PRO_5007728963" description="Intimal thickness related receptor IRP domain-containing protein" evidence="3">
    <location>
        <begin position="23"/>
        <end position="216"/>
    </location>
</feature>
<organism evidence="4 5">
    <name type="scientific">Tetranychus urticae</name>
    <name type="common">Two-spotted spider mite</name>
    <dbReference type="NCBI Taxonomy" id="32264"/>
    <lineage>
        <taxon>Eukaryota</taxon>
        <taxon>Metazoa</taxon>
        <taxon>Ecdysozoa</taxon>
        <taxon>Arthropoda</taxon>
        <taxon>Chelicerata</taxon>
        <taxon>Arachnida</taxon>
        <taxon>Acari</taxon>
        <taxon>Acariformes</taxon>
        <taxon>Trombidiformes</taxon>
        <taxon>Prostigmata</taxon>
        <taxon>Eleutherengona</taxon>
        <taxon>Raphignathae</taxon>
        <taxon>Tetranychoidea</taxon>
        <taxon>Tetranychidae</taxon>
        <taxon>Tetranychus</taxon>
    </lineage>
</organism>
<dbReference type="PANTHER" id="PTHR11328:SF28">
    <property type="entry name" value="MAJOR FACILITATOR SUPERFAMILY DOMAIN-CONTAINING PROTEIN 12"/>
    <property type="match status" value="1"/>
</dbReference>
<sequence>MKFHRLLMFISSLNYFLVTSQADCVVTGSGYKGYYLSPCDPRQESMRSSPRPVTLFIFRTLLTSFPLIFNSCIFNCDNSSPLARIAYYSIFISIFQFGWASVQVSHLSLIPDLTPNSNERIGLNSLRYSWTVIASITVYIITWLVLCRSNSQLFLLYYKLYLFRLIFRFSYLLTLSKGGTLETQSRKWQLFTMKTCDMFNLFNKIYIYNYGNRLKE</sequence>
<evidence type="ECO:0000256" key="1">
    <source>
        <dbReference type="ARBA" id="ARBA00008335"/>
    </source>
</evidence>
<dbReference type="PANTHER" id="PTHR11328">
    <property type="entry name" value="MAJOR FACILITATOR SUPERFAMILY DOMAIN-CONTAINING PROTEIN"/>
    <property type="match status" value="1"/>
</dbReference>
<dbReference type="eggNOG" id="KOG4830">
    <property type="taxonomic scope" value="Eukaryota"/>
</dbReference>
<feature type="transmembrane region" description="Helical" evidence="2">
    <location>
        <begin position="85"/>
        <end position="108"/>
    </location>
</feature>
<dbReference type="STRING" id="32264.T1JPR1"/>
<dbReference type="EMBL" id="CAEY01000428">
    <property type="status" value="NOT_ANNOTATED_CDS"/>
    <property type="molecule type" value="Genomic_DNA"/>
</dbReference>
<keyword evidence="2" id="KW-1133">Transmembrane helix</keyword>
<dbReference type="GO" id="GO:0015293">
    <property type="term" value="F:symporter activity"/>
    <property type="evidence" value="ECO:0007669"/>
    <property type="project" value="InterPro"/>
</dbReference>
<name>T1JPR1_TETUR</name>
<dbReference type="InterPro" id="IPR039672">
    <property type="entry name" value="MFS_2"/>
</dbReference>
<evidence type="ECO:0000313" key="5">
    <source>
        <dbReference type="Proteomes" id="UP000015104"/>
    </source>
</evidence>
<reference evidence="4" key="2">
    <citation type="submission" date="2015-06" db="UniProtKB">
        <authorList>
            <consortium name="EnsemblMetazoa"/>
        </authorList>
    </citation>
    <scope>IDENTIFICATION</scope>
</reference>
<comment type="similarity">
    <text evidence="1">Belongs to the major facilitator superfamily.</text>
</comment>
<dbReference type="Proteomes" id="UP000015104">
    <property type="component" value="Unassembled WGS sequence"/>
</dbReference>
<feature type="transmembrane region" description="Helical" evidence="2">
    <location>
        <begin position="153"/>
        <end position="173"/>
    </location>
</feature>
<evidence type="ECO:0000313" key="4">
    <source>
        <dbReference type="EnsemblMetazoa" id="tetur01g00500.1"/>
    </source>
</evidence>
<dbReference type="HOGENOM" id="CLU_1604821_0_0_1"/>
<dbReference type="GO" id="GO:0005886">
    <property type="term" value="C:plasma membrane"/>
    <property type="evidence" value="ECO:0007669"/>
    <property type="project" value="TreeGrafter"/>
</dbReference>